<keyword evidence="1" id="KW-1133">Transmembrane helix</keyword>
<organism evidence="3 4">
    <name type="scientific">Microseira wollei NIES-4236</name>
    <dbReference type="NCBI Taxonomy" id="2530354"/>
    <lineage>
        <taxon>Bacteria</taxon>
        <taxon>Bacillati</taxon>
        <taxon>Cyanobacteriota</taxon>
        <taxon>Cyanophyceae</taxon>
        <taxon>Oscillatoriophycideae</taxon>
        <taxon>Aerosakkonematales</taxon>
        <taxon>Aerosakkonemataceae</taxon>
        <taxon>Microseira</taxon>
    </lineage>
</organism>
<dbReference type="Proteomes" id="UP001050975">
    <property type="component" value="Unassembled WGS sequence"/>
</dbReference>
<dbReference type="Pfam" id="PF00561">
    <property type="entry name" value="Abhydrolase_1"/>
    <property type="match status" value="1"/>
</dbReference>
<reference evidence="3" key="1">
    <citation type="submission" date="2019-10" db="EMBL/GenBank/DDBJ databases">
        <title>Draft genome sequece of Microseira wollei NIES-4236.</title>
        <authorList>
            <person name="Yamaguchi H."/>
            <person name="Suzuki S."/>
            <person name="Kawachi M."/>
        </authorList>
    </citation>
    <scope>NUCLEOTIDE SEQUENCE</scope>
    <source>
        <strain evidence="3">NIES-4236</strain>
    </source>
</reference>
<dbReference type="SUPFAM" id="SSF53474">
    <property type="entry name" value="alpha/beta-Hydrolases"/>
    <property type="match status" value="1"/>
</dbReference>
<comment type="caution">
    <text evidence="3">The sequence shown here is derived from an EMBL/GenBank/DDBJ whole genome shotgun (WGS) entry which is preliminary data.</text>
</comment>
<proteinExistence type="predicted"/>
<evidence type="ECO:0000256" key="1">
    <source>
        <dbReference type="SAM" id="Phobius"/>
    </source>
</evidence>
<dbReference type="InterPro" id="IPR052370">
    <property type="entry name" value="Meta-cleavage_hydrolase"/>
</dbReference>
<feature type="transmembrane region" description="Helical" evidence="1">
    <location>
        <begin position="220"/>
        <end position="245"/>
    </location>
</feature>
<name>A0AAV3XCX8_9CYAN</name>
<keyword evidence="4" id="KW-1185">Reference proteome</keyword>
<feature type="domain" description="AB hydrolase-1" evidence="2">
    <location>
        <begin position="108"/>
        <end position="212"/>
    </location>
</feature>
<gene>
    <name evidence="3" type="ORF">MiSe_55680</name>
</gene>
<dbReference type="EMBL" id="BLAY01000099">
    <property type="protein sequence ID" value="GET40757.1"/>
    <property type="molecule type" value="Genomic_DNA"/>
</dbReference>
<dbReference type="AlphaFoldDB" id="A0AAV3XCX8"/>
<dbReference type="InterPro" id="IPR029058">
    <property type="entry name" value="AB_hydrolase_fold"/>
</dbReference>
<dbReference type="RefSeq" id="WP_226586866.1">
    <property type="nucleotide sequence ID" value="NZ_BLAY01000099.1"/>
</dbReference>
<dbReference type="Gene3D" id="3.40.50.1820">
    <property type="entry name" value="alpha/beta hydrolase"/>
    <property type="match status" value="1"/>
</dbReference>
<evidence type="ECO:0000313" key="4">
    <source>
        <dbReference type="Proteomes" id="UP001050975"/>
    </source>
</evidence>
<evidence type="ECO:0000259" key="2">
    <source>
        <dbReference type="Pfam" id="PF00561"/>
    </source>
</evidence>
<dbReference type="PANTHER" id="PTHR43139">
    <property type="entry name" value="SI:DKEY-122A22.2"/>
    <property type="match status" value="1"/>
</dbReference>
<dbReference type="InterPro" id="IPR000073">
    <property type="entry name" value="AB_hydrolase_1"/>
</dbReference>
<keyword evidence="1" id="KW-0812">Transmembrane</keyword>
<accession>A0AAV3XCX8</accession>
<evidence type="ECO:0000313" key="3">
    <source>
        <dbReference type="EMBL" id="GET40757.1"/>
    </source>
</evidence>
<sequence length="387" mass="44285">MPIPQAVFFLWGSPACPQIERKQTNRMPIPQAVFFLWGRRPACPQIERKQTRIGLYMSISIDLLFLLATTSYHHLATWIENRRHKPPGQLIDMGGYKLHLYSRGEGNPTVILDHSLGGIEGYLLIEEIAQITKVCIYDRAGYGWSDSSPKNRSSKQIVQELDAMLVKAGIAPPYILVGNSFGSYNVRLYASQFPEKVVGIVLTDGLHEAAMLNMSLNLRLLQLFFMSGFAMSMLGSTLGLIRLLGMVGMFEFIKKELGQFPSATRQKIKRYFYQSQHWITMWREMWNLETSAKQVHQVSNLGDIPIVSIKSSTFFKRSIWNFYMPIAAANQLRDKMHVELLKLSTDCTQIQATRSGHFVWVDQPEVIREAIQKLLQKLRQKRENLGN</sequence>
<protein>
    <recommendedName>
        <fullName evidence="2">AB hydrolase-1 domain-containing protein</fullName>
    </recommendedName>
</protein>
<dbReference type="PANTHER" id="PTHR43139:SF52">
    <property type="entry name" value="SI:DKEY-122A22.2"/>
    <property type="match status" value="1"/>
</dbReference>
<keyword evidence="1" id="KW-0472">Membrane</keyword>